<dbReference type="InterPro" id="IPR008966">
    <property type="entry name" value="Adhesion_dom_sf"/>
</dbReference>
<feature type="chain" id="PRO_5025441469" evidence="4">
    <location>
        <begin position="23"/>
        <end position="333"/>
    </location>
</feature>
<name>A0A6A9K862_PSEAI</name>
<gene>
    <name evidence="7" type="ORF">GNQ20_25560</name>
</gene>
<dbReference type="EMBL" id="WOAJ01000013">
    <property type="protein sequence ID" value="MUI61182.1"/>
    <property type="molecule type" value="Genomic_DNA"/>
</dbReference>
<keyword evidence="4" id="KW-0732">Signal</keyword>
<evidence type="ECO:0000259" key="6">
    <source>
        <dbReference type="Pfam" id="PF22003"/>
    </source>
</evidence>
<dbReference type="InterPro" id="IPR050263">
    <property type="entry name" value="Bact_Fimbrial_Adh_Pro"/>
</dbReference>
<comment type="subcellular location">
    <subcellularLocation>
        <location evidence="1">Fimbrium</location>
    </subcellularLocation>
</comment>
<dbReference type="InterPro" id="IPR054160">
    <property type="entry name" value="MrkD_recept-bd"/>
</dbReference>
<dbReference type="Gene3D" id="2.60.40.3310">
    <property type="match status" value="1"/>
</dbReference>
<evidence type="ECO:0000256" key="1">
    <source>
        <dbReference type="ARBA" id="ARBA00004561"/>
    </source>
</evidence>
<dbReference type="Pfam" id="PF22003">
    <property type="entry name" value="MrkDrd"/>
    <property type="match status" value="1"/>
</dbReference>
<feature type="signal peptide" evidence="4">
    <location>
        <begin position="1"/>
        <end position="22"/>
    </location>
</feature>
<evidence type="ECO:0000256" key="4">
    <source>
        <dbReference type="SAM" id="SignalP"/>
    </source>
</evidence>
<protein>
    <submittedName>
        <fullName evidence="7">Fimbrial protein</fullName>
    </submittedName>
</protein>
<sequence>MFRRVFFRYILLGFLLANSCFAVGSCKVIRSDGVTVDSLIVTLPRFTPDEFDPNIPLGTVIFSSSGNSSGMGGSISCTSAIGTVIYVGSTAPAPGLYNTYPTTVAGVGVRIRGGINPESWWPQYRDSTSTTYTLDAASNFTVELVKTGRITSAGEITGELGRTVVLNEGLVARRIRVNGSIPIKPRVPTCSLLSKSVPVNFEQVKISSLMDGALAGVKKFDLKLRCSGGEEGSTTRMFVTFTDASNPGNTSGVLSLSAASKASGVGIQIRRADGQVVRYGPDSSQAGNVNQWQIGEFGNVDVVVPLQAGYIKTASQVTPGSANGSATFTLSYQ</sequence>
<evidence type="ECO:0000259" key="5">
    <source>
        <dbReference type="Pfam" id="PF00419"/>
    </source>
</evidence>
<dbReference type="InterPro" id="IPR036937">
    <property type="entry name" value="Adhesion_dom_fimbrial_sf"/>
</dbReference>
<feature type="domain" description="Fimbrial-type adhesion" evidence="5">
    <location>
        <begin position="179"/>
        <end position="333"/>
    </location>
</feature>
<proteinExistence type="inferred from homology"/>
<organism evidence="7">
    <name type="scientific">Pseudomonas aeruginosa</name>
    <dbReference type="NCBI Taxonomy" id="287"/>
    <lineage>
        <taxon>Bacteria</taxon>
        <taxon>Pseudomonadati</taxon>
        <taxon>Pseudomonadota</taxon>
        <taxon>Gammaproteobacteria</taxon>
        <taxon>Pseudomonadales</taxon>
        <taxon>Pseudomonadaceae</taxon>
        <taxon>Pseudomonas</taxon>
    </lineage>
</organism>
<accession>A0A6A9K862</accession>
<dbReference type="Gene3D" id="2.60.40.1090">
    <property type="entry name" value="Fimbrial-type adhesion domain"/>
    <property type="match status" value="1"/>
</dbReference>
<dbReference type="PROSITE" id="PS51257">
    <property type="entry name" value="PROKAR_LIPOPROTEIN"/>
    <property type="match status" value="1"/>
</dbReference>
<comment type="similarity">
    <text evidence="2">Belongs to the fimbrial protein family.</text>
</comment>
<evidence type="ECO:0000313" key="7">
    <source>
        <dbReference type="EMBL" id="MUI61182.1"/>
    </source>
</evidence>
<evidence type="ECO:0000256" key="3">
    <source>
        <dbReference type="ARBA" id="ARBA00023263"/>
    </source>
</evidence>
<dbReference type="InterPro" id="IPR000259">
    <property type="entry name" value="Adhesion_dom_fimbrial"/>
</dbReference>
<dbReference type="PANTHER" id="PTHR33420">
    <property type="entry name" value="FIMBRIAL SUBUNIT ELFA-RELATED"/>
    <property type="match status" value="1"/>
</dbReference>
<dbReference type="PANTHER" id="PTHR33420:SF14">
    <property type="entry name" value="TYPE 1 FIMBRIN D-MANNOSE SPECIFIC ADHESIN"/>
    <property type="match status" value="1"/>
</dbReference>
<dbReference type="AlphaFoldDB" id="A0A6A9K862"/>
<dbReference type="Pfam" id="PF00419">
    <property type="entry name" value="Fimbrial"/>
    <property type="match status" value="1"/>
</dbReference>
<dbReference type="GO" id="GO:0043709">
    <property type="term" value="P:cell adhesion involved in single-species biofilm formation"/>
    <property type="evidence" value="ECO:0007669"/>
    <property type="project" value="TreeGrafter"/>
</dbReference>
<keyword evidence="3" id="KW-0281">Fimbrium</keyword>
<feature type="domain" description="MrkD-like receptor binding" evidence="6">
    <location>
        <begin position="52"/>
        <end position="157"/>
    </location>
</feature>
<dbReference type="SUPFAM" id="SSF49401">
    <property type="entry name" value="Bacterial adhesins"/>
    <property type="match status" value="1"/>
</dbReference>
<dbReference type="GO" id="GO:0009289">
    <property type="term" value="C:pilus"/>
    <property type="evidence" value="ECO:0007669"/>
    <property type="project" value="UniProtKB-SubCell"/>
</dbReference>
<evidence type="ECO:0000256" key="2">
    <source>
        <dbReference type="ARBA" id="ARBA00006671"/>
    </source>
</evidence>
<dbReference type="RefSeq" id="WP_039026971.1">
    <property type="nucleotide sequence ID" value="NZ_CP072783.1"/>
</dbReference>
<reference evidence="7" key="1">
    <citation type="submission" date="2019-11" db="EMBL/GenBank/DDBJ databases">
        <title>Genomes of ocular Pseudomonas aeruginosa isolates.</title>
        <authorList>
            <person name="Khan M."/>
            <person name="Rice S.A."/>
            <person name="Willcox M.D.P."/>
            <person name="Stapleton F."/>
        </authorList>
    </citation>
    <scope>NUCLEOTIDE SEQUENCE</scope>
    <source>
        <strain evidence="7">PA206</strain>
    </source>
</reference>
<comment type="caution">
    <text evidence="7">The sequence shown here is derived from an EMBL/GenBank/DDBJ whole genome shotgun (WGS) entry which is preliminary data.</text>
</comment>